<dbReference type="EMBL" id="VDEP01000408">
    <property type="protein sequence ID" value="KAA1088013.1"/>
    <property type="molecule type" value="Genomic_DNA"/>
</dbReference>
<gene>
    <name evidence="2" type="ORF">PGTUg99_018804</name>
</gene>
<feature type="region of interest" description="Disordered" evidence="1">
    <location>
        <begin position="237"/>
        <end position="343"/>
    </location>
</feature>
<feature type="compositionally biased region" description="Basic and acidic residues" evidence="1">
    <location>
        <begin position="245"/>
        <end position="263"/>
    </location>
</feature>
<name>A0A5B0NGV0_PUCGR</name>
<feature type="compositionally biased region" description="Basic residues" evidence="1">
    <location>
        <begin position="272"/>
        <end position="283"/>
    </location>
</feature>
<dbReference type="Proteomes" id="UP000325313">
    <property type="component" value="Unassembled WGS sequence"/>
</dbReference>
<feature type="compositionally biased region" description="Polar residues" evidence="1">
    <location>
        <begin position="285"/>
        <end position="294"/>
    </location>
</feature>
<accession>A0A5B0NGV0</accession>
<proteinExistence type="predicted"/>
<evidence type="ECO:0000256" key="1">
    <source>
        <dbReference type="SAM" id="MobiDB-lite"/>
    </source>
</evidence>
<organism evidence="2 3">
    <name type="scientific">Puccinia graminis f. sp. tritici</name>
    <dbReference type="NCBI Taxonomy" id="56615"/>
    <lineage>
        <taxon>Eukaryota</taxon>
        <taxon>Fungi</taxon>
        <taxon>Dikarya</taxon>
        <taxon>Basidiomycota</taxon>
        <taxon>Pucciniomycotina</taxon>
        <taxon>Pucciniomycetes</taxon>
        <taxon>Pucciniales</taxon>
        <taxon>Pucciniaceae</taxon>
        <taxon>Puccinia</taxon>
    </lineage>
</organism>
<evidence type="ECO:0000313" key="3">
    <source>
        <dbReference type="Proteomes" id="UP000325313"/>
    </source>
</evidence>
<comment type="caution">
    <text evidence="2">The sequence shown here is derived from an EMBL/GenBank/DDBJ whole genome shotgun (WGS) entry which is preliminary data.</text>
</comment>
<protein>
    <submittedName>
        <fullName evidence="2">Uncharacterized protein</fullName>
    </submittedName>
</protein>
<reference evidence="2 3" key="1">
    <citation type="submission" date="2019-05" db="EMBL/GenBank/DDBJ databases">
        <title>Emergence of the Ug99 lineage of the wheat stem rust pathogen through somatic hybridization.</title>
        <authorList>
            <person name="Li F."/>
            <person name="Upadhyaya N.M."/>
            <person name="Sperschneider J."/>
            <person name="Matny O."/>
            <person name="Nguyen-Phuc H."/>
            <person name="Mago R."/>
            <person name="Raley C."/>
            <person name="Miller M.E."/>
            <person name="Silverstein K.A.T."/>
            <person name="Henningsen E."/>
            <person name="Hirsch C.D."/>
            <person name="Visser B."/>
            <person name="Pretorius Z.A."/>
            <person name="Steffenson B.J."/>
            <person name="Schwessinger B."/>
            <person name="Dodds P.N."/>
            <person name="Figueroa M."/>
        </authorList>
    </citation>
    <scope>NUCLEOTIDE SEQUENCE [LARGE SCALE GENOMIC DNA]</scope>
    <source>
        <strain evidence="2 3">Ug99</strain>
    </source>
</reference>
<evidence type="ECO:0000313" key="2">
    <source>
        <dbReference type="EMBL" id="KAA1088013.1"/>
    </source>
</evidence>
<dbReference type="AlphaFoldDB" id="A0A5B0NGV0"/>
<sequence length="396" mass="44334">MQKLFSWRNQVQRPLSRKTRCKFDCLEGFPFQKHSADKLVGSPLVTEHDKSFDVLCTCKGFQDVLVTPNGEVGRERNVFEERTGSDDVADEPLASLSHQTAAVPHELQGTNVSGRFTQTIQGTSPAEDANSEKIGADRVLNKHLISLLTTVQAHSYQLDQMVKHLNSLVRRVESVESIFSDGQEQIHQSVAEFRSDTEKIVLQTADRIKLTLQPTLKMFTDSLSSANRQLEAVRLQFEQQTTSESHSKDEVPTRADKPIEIPKGRAPSSHLAARRSMSRRKSQAVRPNSTQQDPGSFDHGLDLQKAHSKKRARSQTPTGLDREHTVHTKSISSTQLRRISSQQTTHNATSCTILSEDCHHQQSSQVIGQAQINSVVHKVRTLPSSKNQEFIHLSQV</sequence>
<feature type="compositionally biased region" description="Polar residues" evidence="1">
    <location>
        <begin position="328"/>
        <end position="343"/>
    </location>
</feature>